<name>E0E522_9FIRM</name>
<dbReference type="PROSITE" id="PS51677">
    <property type="entry name" value="NODB"/>
    <property type="match status" value="1"/>
</dbReference>
<dbReference type="InterPro" id="IPR011330">
    <property type="entry name" value="Glyco_hydro/deAcase_b/a-brl"/>
</dbReference>
<dbReference type="eggNOG" id="COG0726">
    <property type="taxonomic scope" value="Bacteria"/>
</dbReference>
<comment type="caution">
    <text evidence="2">The sequence shown here is derived from an EMBL/GenBank/DDBJ whole genome shotgun (WGS) entry which is preliminary data.</text>
</comment>
<sequence>MYILYLFLIVVLVFVVHSILPTYYNKIFNKEVVRTTGQNNKIMLTFDDGPDDRYIHDLLEVLDQNQVKATFFMVAENAQKNRQIVDKILGGGHKVGLHSWQHKNAMLYSYSYTKRDFENSFRIMKGLGLEEMLYRPPWGHTNIFSNHFVKRYGMKMIYWDVMAEDWEAQASPESIRKKLLDRTSPTSIICLHDAGENSGGAAGAPKNTIEGLKLAIPELKAKGYEFILP</sequence>
<protein>
    <submittedName>
        <fullName evidence="2">Polysaccharide deacetylase</fullName>
    </submittedName>
</protein>
<dbReference type="SUPFAM" id="SSF88713">
    <property type="entry name" value="Glycoside hydrolase/deacetylase"/>
    <property type="match status" value="1"/>
</dbReference>
<dbReference type="CDD" id="cd10959">
    <property type="entry name" value="CE4_NodB_like_3"/>
    <property type="match status" value="1"/>
</dbReference>
<dbReference type="STRING" id="596315.HMPREF0634_0917"/>
<dbReference type="InterPro" id="IPR050248">
    <property type="entry name" value="Polysacc_deacetylase_ArnD"/>
</dbReference>
<evidence type="ECO:0000313" key="2">
    <source>
        <dbReference type="EMBL" id="EFM64086.1"/>
    </source>
</evidence>
<dbReference type="GO" id="GO:0005975">
    <property type="term" value="P:carbohydrate metabolic process"/>
    <property type="evidence" value="ECO:0007669"/>
    <property type="project" value="InterPro"/>
</dbReference>
<dbReference type="OrthoDB" id="258610at2"/>
<gene>
    <name evidence="2" type="ORF">HMPREF0634_0917</name>
</gene>
<dbReference type="GO" id="GO:0016810">
    <property type="term" value="F:hydrolase activity, acting on carbon-nitrogen (but not peptide) bonds"/>
    <property type="evidence" value="ECO:0007669"/>
    <property type="project" value="InterPro"/>
</dbReference>
<reference evidence="2 3" key="1">
    <citation type="submission" date="2010-08" db="EMBL/GenBank/DDBJ databases">
        <authorList>
            <person name="Harkins D.M."/>
            <person name="Madupu R."/>
            <person name="Durkin A.S."/>
            <person name="Torralba M."/>
            <person name="Methe B."/>
            <person name="Sutton G.G."/>
            <person name="Nelson K.E."/>
        </authorList>
    </citation>
    <scope>NUCLEOTIDE SEQUENCE [LARGE SCALE GENOMIC DNA]</scope>
    <source>
        <strain evidence="2 3">DSM 17678</strain>
    </source>
</reference>
<dbReference type="InterPro" id="IPR002509">
    <property type="entry name" value="NODB_dom"/>
</dbReference>
<organism evidence="2 3">
    <name type="scientific">Peptostreptococcus stomatis DSM 17678</name>
    <dbReference type="NCBI Taxonomy" id="596315"/>
    <lineage>
        <taxon>Bacteria</taxon>
        <taxon>Bacillati</taxon>
        <taxon>Bacillota</taxon>
        <taxon>Clostridia</taxon>
        <taxon>Peptostreptococcales</taxon>
        <taxon>Peptostreptococcaceae</taxon>
        <taxon>Peptostreptococcus</taxon>
    </lineage>
</organism>
<dbReference type="AlphaFoldDB" id="E0E522"/>
<evidence type="ECO:0000259" key="1">
    <source>
        <dbReference type="PROSITE" id="PS51677"/>
    </source>
</evidence>
<feature type="domain" description="NodB homology" evidence="1">
    <location>
        <begin position="40"/>
        <end position="227"/>
    </location>
</feature>
<dbReference type="Proteomes" id="UP000003244">
    <property type="component" value="Unassembled WGS sequence"/>
</dbReference>
<dbReference type="GeneID" id="84801396"/>
<evidence type="ECO:0000313" key="3">
    <source>
        <dbReference type="Proteomes" id="UP000003244"/>
    </source>
</evidence>
<accession>E0E522</accession>
<dbReference type="Gene3D" id="3.20.20.370">
    <property type="entry name" value="Glycoside hydrolase/deacetylase"/>
    <property type="match status" value="1"/>
</dbReference>
<proteinExistence type="predicted"/>
<dbReference type="RefSeq" id="WP_007791106.1">
    <property type="nucleotide sequence ID" value="NZ_ADGQ01000071.1"/>
</dbReference>
<keyword evidence="3" id="KW-1185">Reference proteome</keyword>
<dbReference type="PANTHER" id="PTHR10587">
    <property type="entry name" value="GLYCOSYL TRANSFERASE-RELATED"/>
    <property type="match status" value="1"/>
</dbReference>
<dbReference type="EMBL" id="ADGQ01000071">
    <property type="protein sequence ID" value="EFM64086.1"/>
    <property type="molecule type" value="Genomic_DNA"/>
</dbReference>
<dbReference type="Pfam" id="PF01522">
    <property type="entry name" value="Polysacc_deac_1"/>
    <property type="match status" value="1"/>
</dbReference>